<comment type="caution">
    <text evidence="2">The sequence shown here is derived from an EMBL/GenBank/DDBJ whole genome shotgun (WGS) entry which is preliminary data.</text>
</comment>
<name>A0ABU2Y8F1_9FLAO</name>
<feature type="transmembrane region" description="Helical" evidence="1">
    <location>
        <begin position="7"/>
        <end position="24"/>
    </location>
</feature>
<dbReference type="Proteomes" id="UP001254488">
    <property type="component" value="Unassembled WGS sequence"/>
</dbReference>
<reference evidence="2 3" key="1">
    <citation type="submission" date="2023-09" db="EMBL/GenBank/DDBJ databases">
        <authorList>
            <person name="Rey-Velasco X."/>
        </authorList>
    </citation>
    <scope>NUCLEOTIDE SEQUENCE [LARGE SCALE GENOMIC DNA]</scope>
    <source>
        <strain evidence="2 3">W242</strain>
    </source>
</reference>
<evidence type="ECO:0000256" key="1">
    <source>
        <dbReference type="SAM" id="Phobius"/>
    </source>
</evidence>
<keyword evidence="1" id="KW-0472">Membrane</keyword>
<proteinExistence type="predicted"/>
<organism evidence="2 3">
    <name type="scientific">Patiriisocius hiemis</name>
    <dbReference type="NCBI Taxonomy" id="3075604"/>
    <lineage>
        <taxon>Bacteria</taxon>
        <taxon>Pseudomonadati</taxon>
        <taxon>Bacteroidota</taxon>
        <taxon>Flavobacteriia</taxon>
        <taxon>Flavobacteriales</taxon>
        <taxon>Flavobacteriaceae</taxon>
        <taxon>Patiriisocius</taxon>
    </lineage>
</organism>
<feature type="transmembrane region" description="Helical" evidence="1">
    <location>
        <begin position="36"/>
        <end position="64"/>
    </location>
</feature>
<feature type="transmembrane region" description="Helical" evidence="1">
    <location>
        <begin position="112"/>
        <end position="129"/>
    </location>
</feature>
<evidence type="ECO:0000313" key="3">
    <source>
        <dbReference type="Proteomes" id="UP001254488"/>
    </source>
</evidence>
<keyword evidence="1" id="KW-0812">Transmembrane</keyword>
<feature type="transmembrane region" description="Helical" evidence="1">
    <location>
        <begin position="76"/>
        <end position="92"/>
    </location>
</feature>
<keyword evidence="1" id="KW-1133">Transmembrane helix</keyword>
<protein>
    <recommendedName>
        <fullName evidence="4">VanZ-like domain-containing protein</fullName>
    </recommendedName>
</protein>
<dbReference type="RefSeq" id="WP_311331434.1">
    <property type="nucleotide sequence ID" value="NZ_JAVRHZ010000001.1"/>
</dbReference>
<keyword evidence="3" id="KW-1185">Reference proteome</keyword>
<evidence type="ECO:0008006" key="4">
    <source>
        <dbReference type="Google" id="ProtNLM"/>
    </source>
</evidence>
<gene>
    <name evidence="2" type="ORF">RM538_00515</name>
</gene>
<evidence type="ECO:0000313" key="2">
    <source>
        <dbReference type="EMBL" id="MDT0554468.1"/>
    </source>
</evidence>
<accession>A0ABU2Y8F1</accession>
<sequence length="144" mass="16472">MKDIMKLARVELIIIPIFILLKYIRPSILESESPEFFKLILLSIPNFFEAIIGTLTLTGIGLIINDKLKVKHQLKSKFIYIIALVLTGIYVSTQELKIHNLGGNNVFDKNDLIFSFIGLIIGYWIIMRIKPIINNQTKTESPLE</sequence>
<dbReference type="EMBL" id="JAVRHZ010000001">
    <property type="protein sequence ID" value="MDT0554468.1"/>
    <property type="molecule type" value="Genomic_DNA"/>
</dbReference>